<dbReference type="AlphaFoldDB" id="A0AAR2IQP5"/>
<protein>
    <recommendedName>
        <fullName evidence="1">PDZ domain-containing protein</fullName>
    </recommendedName>
</protein>
<dbReference type="SMART" id="SM00228">
    <property type="entry name" value="PDZ"/>
    <property type="match status" value="4"/>
</dbReference>
<dbReference type="CDD" id="cd06672">
    <property type="entry name" value="PDZ8_MUPP1-PDZ7_PATJ-PDZ2_INAD-like"/>
    <property type="match status" value="1"/>
</dbReference>
<dbReference type="InterPro" id="IPR051342">
    <property type="entry name" value="PDZ_scaffold"/>
</dbReference>
<dbReference type="SUPFAM" id="SSF50156">
    <property type="entry name" value="PDZ domain-like"/>
    <property type="match status" value="4"/>
</dbReference>
<dbReference type="Gene3D" id="2.30.42.10">
    <property type="match status" value="4"/>
</dbReference>
<dbReference type="CDD" id="cd06673">
    <property type="entry name" value="PDZ10_MUPP1-PDZ8_PATJ-like"/>
    <property type="match status" value="1"/>
</dbReference>
<name>A0AAR2IQP5_PYGNA</name>
<dbReference type="Proteomes" id="UP001501920">
    <property type="component" value="Chromosome 22"/>
</dbReference>
<dbReference type="GeneTree" id="ENSGT00940000155586"/>
<dbReference type="PANTHER" id="PTHR19964:SF84">
    <property type="entry name" value="LIGAND OF NUMB PROTEIN X 2-LIKE ISOFORM X1"/>
    <property type="match status" value="1"/>
</dbReference>
<evidence type="ECO:0000259" key="1">
    <source>
        <dbReference type="PROSITE" id="PS50106"/>
    </source>
</evidence>
<dbReference type="FunFam" id="2.30.42.10:FF:000038">
    <property type="entry name" value="Multiple PDZ domain protein isoform X1"/>
    <property type="match status" value="1"/>
</dbReference>
<accession>A0AAR2IQP5</accession>
<proteinExistence type="predicted"/>
<reference evidence="2 3" key="1">
    <citation type="submission" date="2020-10" db="EMBL/GenBank/DDBJ databases">
        <title>Pygocentrus nattereri (red-bellied piranha) genome, fPygNat1, primary haplotype.</title>
        <authorList>
            <person name="Myers G."/>
            <person name="Meyer A."/>
            <person name="Karagic N."/>
            <person name="Pippel M."/>
            <person name="Winkler S."/>
            <person name="Tracey A."/>
            <person name="Wood J."/>
            <person name="Formenti G."/>
            <person name="Howe K."/>
            <person name="Fedrigo O."/>
            <person name="Jarvis E.D."/>
        </authorList>
    </citation>
    <scope>NUCLEOTIDE SEQUENCE [LARGE SCALE GENOMIC DNA]</scope>
</reference>
<dbReference type="Ensembl" id="ENSPNAT00000072617.1">
    <property type="protein sequence ID" value="ENSPNAP00000040362.1"/>
    <property type="gene ID" value="ENSPNAG00000030915.1"/>
</dbReference>
<dbReference type="PANTHER" id="PTHR19964">
    <property type="entry name" value="MULTIPLE PDZ DOMAIN PROTEIN"/>
    <property type="match status" value="1"/>
</dbReference>
<reference evidence="2" key="3">
    <citation type="submission" date="2025-09" db="UniProtKB">
        <authorList>
            <consortium name="Ensembl"/>
        </authorList>
    </citation>
    <scope>IDENTIFICATION</scope>
</reference>
<keyword evidence="3" id="KW-1185">Reference proteome</keyword>
<dbReference type="Pfam" id="PF00595">
    <property type="entry name" value="PDZ"/>
    <property type="match status" value="4"/>
</dbReference>
<dbReference type="InterPro" id="IPR001478">
    <property type="entry name" value="PDZ"/>
</dbReference>
<feature type="domain" description="PDZ" evidence="1">
    <location>
        <begin position="23"/>
        <end position="110"/>
    </location>
</feature>
<feature type="domain" description="PDZ" evidence="1">
    <location>
        <begin position="304"/>
        <end position="372"/>
    </location>
</feature>
<evidence type="ECO:0000313" key="3">
    <source>
        <dbReference type="Proteomes" id="UP001501920"/>
    </source>
</evidence>
<feature type="domain" description="PDZ" evidence="1">
    <location>
        <begin position="398"/>
        <end position="483"/>
    </location>
</feature>
<organism evidence="2 3">
    <name type="scientific">Pygocentrus nattereri</name>
    <name type="common">Red-bellied piranha</name>
    <dbReference type="NCBI Taxonomy" id="42514"/>
    <lineage>
        <taxon>Eukaryota</taxon>
        <taxon>Metazoa</taxon>
        <taxon>Chordata</taxon>
        <taxon>Craniata</taxon>
        <taxon>Vertebrata</taxon>
        <taxon>Euteleostomi</taxon>
        <taxon>Actinopterygii</taxon>
        <taxon>Neopterygii</taxon>
        <taxon>Teleostei</taxon>
        <taxon>Ostariophysi</taxon>
        <taxon>Characiformes</taxon>
        <taxon>Characoidei</taxon>
        <taxon>Pygocentrus</taxon>
    </lineage>
</organism>
<feature type="domain" description="PDZ" evidence="1">
    <location>
        <begin position="200"/>
        <end position="283"/>
    </location>
</feature>
<reference evidence="2" key="2">
    <citation type="submission" date="2025-08" db="UniProtKB">
        <authorList>
            <consortium name="Ensembl"/>
        </authorList>
    </citation>
    <scope>IDENTIFICATION</scope>
</reference>
<sequence length="488" mass="52548">FINGEFPNTGHCRYGSLPGQLKLVELNRSTHCSGLGLCVTGSRDRARGRMSVYVSEVQPEGAAAADGRIRVGDELLEINGQVLYGRSHQNASAIINSAPSEVKLVLNSPFNVLSNHKPFSVPSSAFRSRSASPIPPGCYTLPMSHSTSTSPTQNFHLSHTQCCSLTSHSDIGLPGSSCCPSYSMNTDPLKCPIIPGHLNTIELCKGHSGLGLSIVGGCNTLMGVILIHEVNEGGAAHRDGRLLAGDQILEVNGIDLRMATHEEALSVLRLSPQRVSLCVYRHPSTHNFPKQATHTHEDMWDLFIVDLQLGPGQELGMSIVGKRDDTGIFLSEITNGGVVQLDGRLSLGDQILSVNGEDIRAVTQVYARTLLQVFHTPQHFFLINGKCMCIHFSSQYKTISLERGSAGLGFSIAGGSRSSHGYLPIYIKNIFPKGAAVEDGRLRSGDRLVAVNGRSLEGISHSEAAEILRRARGAVTLTILSQTHLAHR</sequence>
<dbReference type="InterPro" id="IPR036034">
    <property type="entry name" value="PDZ_sf"/>
</dbReference>
<dbReference type="PROSITE" id="PS50106">
    <property type="entry name" value="PDZ"/>
    <property type="match status" value="4"/>
</dbReference>
<evidence type="ECO:0000313" key="2">
    <source>
        <dbReference type="Ensembl" id="ENSPNAP00000040362.1"/>
    </source>
</evidence>